<evidence type="ECO:0000313" key="3">
    <source>
        <dbReference type="EMBL" id="RNA27061.1"/>
    </source>
</evidence>
<keyword evidence="4" id="KW-1185">Reference proteome</keyword>
<dbReference type="EMBL" id="REGN01002604">
    <property type="protein sequence ID" value="RNA27061.1"/>
    <property type="molecule type" value="Genomic_DNA"/>
</dbReference>
<feature type="chain" id="PRO_5018012496" evidence="2">
    <location>
        <begin position="23"/>
        <end position="212"/>
    </location>
</feature>
<evidence type="ECO:0000256" key="1">
    <source>
        <dbReference type="SAM" id="MobiDB-lite"/>
    </source>
</evidence>
<reference evidence="3 4" key="1">
    <citation type="journal article" date="2018" name="Sci. Rep.">
        <title>Genomic signatures of local adaptation to the degree of environmental predictability in rotifers.</title>
        <authorList>
            <person name="Franch-Gras L."/>
            <person name="Hahn C."/>
            <person name="Garcia-Roger E.M."/>
            <person name="Carmona M.J."/>
            <person name="Serra M."/>
            <person name="Gomez A."/>
        </authorList>
    </citation>
    <scope>NUCLEOTIDE SEQUENCE [LARGE SCALE GENOMIC DNA]</scope>
    <source>
        <strain evidence="3">HYR1</strain>
    </source>
</reference>
<gene>
    <name evidence="3" type="ORF">BpHYR1_012374</name>
</gene>
<feature type="signal peptide" evidence="2">
    <location>
        <begin position="1"/>
        <end position="22"/>
    </location>
</feature>
<dbReference type="AlphaFoldDB" id="A0A3M7RU21"/>
<evidence type="ECO:0000256" key="2">
    <source>
        <dbReference type="SAM" id="SignalP"/>
    </source>
</evidence>
<dbReference type="Proteomes" id="UP000276133">
    <property type="component" value="Unassembled WGS sequence"/>
</dbReference>
<feature type="region of interest" description="Disordered" evidence="1">
    <location>
        <begin position="171"/>
        <end position="190"/>
    </location>
</feature>
<feature type="compositionally biased region" description="Basic and acidic residues" evidence="1">
    <location>
        <begin position="171"/>
        <end position="183"/>
    </location>
</feature>
<protein>
    <submittedName>
        <fullName evidence="3">Uncharacterized protein</fullName>
    </submittedName>
</protein>
<proteinExistence type="predicted"/>
<keyword evidence="2" id="KW-0732">Signal</keyword>
<comment type="caution">
    <text evidence="3">The sequence shown here is derived from an EMBL/GenBank/DDBJ whole genome shotgun (WGS) entry which is preliminary data.</text>
</comment>
<evidence type="ECO:0000313" key="4">
    <source>
        <dbReference type="Proteomes" id="UP000276133"/>
    </source>
</evidence>
<accession>A0A3M7RU21</accession>
<name>A0A3M7RU21_BRAPC</name>
<sequence length="212" mass="24315">MSLKDLIFGILVIFLLIEHLLSQIPTLRNVTVAEFDQDELFSLESFNDQREKNSLEPITLDQELMLLAQRESERLAMINRLETLSARIERKYHGFTRQIFGKIGTSYIGSKICHDNFLKENDRKIIDINNFCGNFADDFRIGMGRAITSDQRTLYAVTLFLVRSEIKNTEENVKNETSEKKTISDSNSNSPGVVSKIWTFFKGAVAKFFSSI</sequence>
<organism evidence="3 4">
    <name type="scientific">Brachionus plicatilis</name>
    <name type="common">Marine rotifer</name>
    <name type="synonym">Brachionus muelleri</name>
    <dbReference type="NCBI Taxonomy" id="10195"/>
    <lineage>
        <taxon>Eukaryota</taxon>
        <taxon>Metazoa</taxon>
        <taxon>Spiralia</taxon>
        <taxon>Gnathifera</taxon>
        <taxon>Rotifera</taxon>
        <taxon>Eurotatoria</taxon>
        <taxon>Monogononta</taxon>
        <taxon>Pseudotrocha</taxon>
        <taxon>Ploima</taxon>
        <taxon>Brachionidae</taxon>
        <taxon>Brachionus</taxon>
    </lineage>
</organism>